<keyword evidence="3" id="KW-1185">Reference proteome</keyword>
<gene>
    <name evidence="2" type="ORF">RclHR1_08680006</name>
</gene>
<dbReference type="Pfam" id="PF00078">
    <property type="entry name" value="RVT_1"/>
    <property type="match status" value="1"/>
</dbReference>
<evidence type="ECO:0000313" key="3">
    <source>
        <dbReference type="Proteomes" id="UP000247702"/>
    </source>
</evidence>
<dbReference type="STRING" id="94130.A0A2Z6SNW8"/>
<dbReference type="PROSITE" id="PS50878">
    <property type="entry name" value="RT_POL"/>
    <property type="match status" value="1"/>
</dbReference>
<protein>
    <recommendedName>
        <fullName evidence="1">Reverse transcriptase domain-containing protein</fullName>
    </recommendedName>
</protein>
<dbReference type="Proteomes" id="UP000247702">
    <property type="component" value="Unassembled WGS sequence"/>
</dbReference>
<dbReference type="InterPro" id="IPR000477">
    <property type="entry name" value="RT_dom"/>
</dbReference>
<reference evidence="2 3" key="1">
    <citation type="submission" date="2017-11" db="EMBL/GenBank/DDBJ databases">
        <title>The genome of Rhizophagus clarus HR1 reveals common genetic basis of auxotrophy among arbuscular mycorrhizal fungi.</title>
        <authorList>
            <person name="Kobayashi Y."/>
        </authorList>
    </citation>
    <scope>NUCLEOTIDE SEQUENCE [LARGE SCALE GENOMIC DNA]</scope>
    <source>
        <strain evidence="2 3">HR1</strain>
    </source>
</reference>
<organism evidence="2 3">
    <name type="scientific">Rhizophagus clarus</name>
    <dbReference type="NCBI Taxonomy" id="94130"/>
    <lineage>
        <taxon>Eukaryota</taxon>
        <taxon>Fungi</taxon>
        <taxon>Fungi incertae sedis</taxon>
        <taxon>Mucoromycota</taxon>
        <taxon>Glomeromycotina</taxon>
        <taxon>Glomeromycetes</taxon>
        <taxon>Glomerales</taxon>
        <taxon>Glomeraceae</taxon>
        <taxon>Rhizophagus</taxon>
    </lineage>
</organism>
<feature type="domain" description="Reverse transcriptase" evidence="1">
    <location>
        <begin position="1"/>
        <end position="146"/>
    </location>
</feature>
<sequence length="152" mass="17307">MITGIDQGEIISPLLWIIYYNPLLALLKKKDLGFLMTGRRFINIYAGRNTVKHLTFLGCAYMDDTGFITNNQKNLERILIIADSFYQLNDIKINKEKSELLIKTNLKKLQSYNASDNTITIKFGADLINITPLTNNNTICFLGVWINANNTN</sequence>
<dbReference type="EMBL" id="BEXD01004279">
    <property type="protein sequence ID" value="GBC09189.1"/>
    <property type="molecule type" value="Genomic_DNA"/>
</dbReference>
<evidence type="ECO:0000313" key="2">
    <source>
        <dbReference type="EMBL" id="GBC09189.1"/>
    </source>
</evidence>
<evidence type="ECO:0000259" key="1">
    <source>
        <dbReference type="PROSITE" id="PS50878"/>
    </source>
</evidence>
<accession>A0A2Z6SNW8</accession>
<comment type="caution">
    <text evidence="2">The sequence shown here is derived from an EMBL/GenBank/DDBJ whole genome shotgun (WGS) entry which is preliminary data.</text>
</comment>
<dbReference type="AlphaFoldDB" id="A0A2Z6SNW8"/>
<name>A0A2Z6SNW8_9GLOM</name>
<proteinExistence type="predicted"/>